<reference evidence="1" key="2">
    <citation type="submission" date="2021-03" db="UniProtKB">
        <authorList>
            <consortium name="EnsemblPlants"/>
        </authorList>
    </citation>
    <scope>IDENTIFICATION</scope>
</reference>
<proteinExistence type="predicted"/>
<name>A0A803PZ81_CANSA</name>
<accession>A0A803PZ81</accession>
<keyword evidence="2" id="KW-1185">Reference proteome</keyword>
<dbReference type="EnsemblPlants" id="evm.model.06.642">
    <property type="protein sequence ID" value="cds.evm.model.06.642"/>
    <property type="gene ID" value="evm.TU.06.642"/>
</dbReference>
<sequence>MLNTMEKITTKADAILLFATSYLHKYQAARTTTQRLETHPSAATMASSAPSRLTSKPKWLAPLSERLKLNTDAASNESKGVIGLGALLRDSSSVIVAALSKPL</sequence>
<evidence type="ECO:0000313" key="2">
    <source>
        <dbReference type="Proteomes" id="UP000596661"/>
    </source>
</evidence>
<reference evidence="1" key="1">
    <citation type="submission" date="2018-11" db="EMBL/GenBank/DDBJ databases">
        <authorList>
            <person name="Grassa J C."/>
        </authorList>
    </citation>
    <scope>NUCLEOTIDE SEQUENCE [LARGE SCALE GENOMIC DNA]</scope>
</reference>
<dbReference type="Gramene" id="evm.model.06.642">
    <property type="protein sequence ID" value="cds.evm.model.06.642"/>
    <property type="gene ID" value="evm.TU.06.642"/>
</dbReference>
<dbReference type="EMBL" id="UZAU01000575">
    <property type="status" value="NOT_ANNOTATED_CDS"/>
    <property type="molecule type" value="Genomic_DNA"/>
</dbReference>
<evidence type="ECO:0000313" key="1">
    <source>
        <dbReference type="EnsemblPlants" id="cds.evm.model.06.642"/>
    </source>
</evidence>
<dbReference type="AlphaFoldDB" id="A0A803PZ81"/>
<dbReference type="Proteomes" id="UP000596661">
    <property type="component" value="Chromosome 6"/>
</dbReference>
<organism evidence="1 2">
    <name type="scientific">Cannabis sativa</name>
    <name type="common">Hemp</name>
    <name type="synonym">Marijuana</name>
    <dbReference type="NCBI Taxonomy" id="3483"/>
    <lineage>
        <taxon>Eukaryota</taxon>
        <taxon>Viridiplantae</taxon>
        <taxon>Streptophyta</taxon>
        <taxon>Embryophyta</taxon>
        <taxon>Tracheophyta</taxon>
        <taxon>Spermatophyta</taxon>
        <taxon>Magnoliopsida</taxon>
        <taxon>eudicotyledons</taxon>
        <taxon>Gunneridae</taxon>
        <taxon>Pentapetalae</taxon>
        <taxon>rosids</taxon>
        <taxon>fabids</taxon>
        <taxon>Rosales</taxon>
        <taxon>Cannabaceae</taxon>
        <taxon>Cannabis</taxon>
    </lineage>
</organism>
<protein>
    <submittedName>
        <fullName evidence="1">Uncharacterized protein</fullName>
    </submittedName>
</protein>